<dbReference type="OrthoDB" id="10056939at2759"/>
<evidence type="ECO:0000256" key="1">
    <source>
        <dbReference type="ARBA" id="ARBA00023125"/>
    </source>
</evidence>
<organism evidence="6 7">
    <name type="scientific">Paramicrosporidium saccamoebae</name>
    <dbReference type="NCBI Taxonomy" id="1246581"/>
    <lineage>
        <taxon>Eukaryota</taxon>
        <taxon>Fungi</taxon>
        <taxon>Fungi incertae sedis</taxon>
        <taxon>Cryptomycota</taxon>
        <taxon>Cryptomycota incertae sedis</taxon>
        <taxon>Paramicrosporidium</taxon>
    </lineage>
</organism>
<evidence type="ECO:0000256" key="4">
    <source>
        <dbReference type="PROSITE-ProRule" id="PRU00108"/>
    </source>
</evidence>
<gene>
    <name evidence="6" type="ORF">PSACC_01945</name>
</gene>
<dbReference type="InterPro" id="IPR001356">
    <property type="entry name" value="HD"/>
</dbReference>
<keyword evidence="2 4" id="KW-0371">Homeobox</keyword>
<proteinExistence type="predicted"/>
<dbReference type="Pfam" id="PF05920">
    <property type="entry name" value="Homeobox_KN"/>
    <property type="match status" value="1"/>
</dbReference>
<keyword evidence="3 4" id="KW-0539">Nucleus</keyword>
<evidence type="ECO:0000256" key="3">
    <source>
        <dbReference type="ARBA" id="ARBA00023242"/>
    </source>
</evidence>
<evidence type="ECO:0000256" key="2">
    <source>
        <dbReference type="ARBA" id="ARBA00023155"/>
    </source>
</evidence>
<dbReference type="InterPro" id="IPR050224">
    <property type="entry name" value="TALE_homeobox"/>
</dbReference>
<dbReference type="Gene3D" id="1.10.10.60">
    <property type="entry name" value="Homeodomain-like"/>
    <property type="match status" value="1"/>
</dbReference>
<sequence>MTAITAHPLFPAIELLSRTFDTADKESSKLLVELPAILENYFGSSRGTCGTIMDQYMEKMLFVLMQHFIDLARVARIEKLDNMNSDVQAASKRRPNHSTHVRKLLLMWLEEHKDHPFPTGDEKKILMEKTGLDLKQLDNWFINARRRY</sequence>
<dbReference type="InterPro" id="IPR009057">
    <property type="entry name" value="Homeodomain-like_sf"/>
</dbReference>
<dbReference type="SUPFAM" id="SSF46689">
    <property type="entry name" value="Homeodomain-like"/>
    <property type="match status" value="1"/>
</dbReference>
<comment type="caution">
    <text evidence="6">The sequence shown here is derived from an EMBL/GenBank/DDBJ whole genome shotgun (WGS) entry which is preliminary data.</text>
</comment>
<dbReference type="GO" id="GO:0006355">
    <property type="term" value="P:regulation of DNA-templated transcription"/>
    <property type="evidence" value="ECO:0007669"/>
    <property type="project" value="InterPro"/>
</dbReference>
<keyword evidence="7" id="KW-1185">Reference proteome</keyword>
<reference evidence="6 7" key="1">
    <citation type="submission" date="2016-10" db="EMBL/GenBank/DDBJ databases">
        <title>The genome of Paramicrosporidium saccamoebae is the missing link in understanding Cryptomycota and Microsporidia evolution.</title>
        <authorList>
            <person name="Quandt C.A."/>
            <person name="Beaudet D."/>
            <person name="Corsaro D."/>
            <person name="Michel R."/>
            <person name="Corradi N."/>
            <person name="James T."/>
        </authorList>
    </citation>
    <scope>NUCLEOTIDE SEQUENCE [LARGE SCALE GENOMIC DNA]</scope>
    <source>
        <strain evidence="6 7">KSL3</strain>
    </source>
</reference>
<dbReference type="PROSITE" id="PS50071">
    <property type="entry name" value="HOMEOBOX_2"/>
    <property type="match status" value="1"/>
</dbReference>
<dbReference type="SMART" id="SM00389">
    <property type="entry name" value="HOX"/>
    <property type="match status" value="1"/>
</dbReference>
<dbReference type="GO" id="GO:0005634">
    <property type="term" value="C:nucleus"/>
    <property type="evidence" value="ECO:0007669"/>
    <property type="project" value="UniProtKB-SubCell"/>
</dbReference>
<evidence type="ECO:0000259" key="5">
    <source>
        <dbReference type="PROSITE" id="PS50071"/>
    </source>
</evidence>
<evidence type="ECO:0000313" key="6">
    <source>
        <dbReference type="EMBL" id="PJF18225.1"/>
    </source>
</evidence>
<accession>A0A2H9TKG5</accession>
<dbReference type="CDD" id="cd00086">
    <property type="entry name" value="homeodomain"/>
    <property type="match status" value="1"/>
</dbReference>
<evidence type="ECO:0000313" key="7">
    <source>
        <dbReference type="Proteomes" id="UP000240830"/>
    </source>
</evidence>
<dbReference type="AlphaFoldDB" id="A0A2H9TKG5"/>
<dbReference type="STRING" id="1246581.A0A2H9TKG5"/>
<dbReference type="GO" id="GO:0003677">
    <property type="term" value="F:DNA binding"/>
    <property type="evidence" value="ECO:0007669"/>
    <property type="project" value="UniProtKB-UniRule"/>
</dbReference>
<keyword evidence="1 4" id="KW-0238">DNA-binding</keyword>
<comment type="subcellular location">
    <subcellularLocation>
        <location evidence="4">Nucleus</location>
    </subcellularLocation>
</comment>
<dbReference type="EMBL" id="MTSL01000134">
    <property type="protein sequence ID" value="PJF18225.1"/>
    <property type="molecule type" value="Genomic_DNA"/>
</dbReference>
<name>A0A2H9TKG5_9FUNG</name>
<dbReference type="Proteomes" id="UP000240830">
    <property type="component" value="Unassembled WGS sequence"/>
</dbReference>
<feature type="domain" description="Homeobox" evidence="5">
    <location>
        <begin position="88"/>
        <end position="148"/>
    </location>
</feature>
<dbReference type="PANTHER" id="PTHR11850">
    <property type="entry name" value="HOMEOBOX PROTEIN TRANSCRIPTION FACTORS"/>
    <property type="match status" value="1"/>
</dbReference>
<protein>
    <submittedName>
        <fullName evidence="6">Putative HD-1 (Homeodomain)</fullName>
    </submittedName>
</protein>
<dbReference type="InterPro" id="IPR008422">
    <property type="entry name" value="KN_HD"/>
</dbReference>